<evidence type="ECO:0000256" key="8">
    <source>
        <dbReference type="ARBA" id="ARBA00023136"/>
    </source>
</evidence>
<protein>
    <submittedName>
        <fullName evidence="12">FliI/YscN family ATPase</fullName>
    </submittedName>
</protein>
<name>A0AA49AB72_9BURK</name>
<dbReference type="Gene3D" id="3.40.50.12240">
    <property type="match status" value="1"/>
</dbReference>
<dbReference type="Pfam" id="PF00006">
    <property type="entry name" value="ATP-synt_ab"/>
    <property type="match status" value="1"/>
</dbReference>
<evidence type="ECO:0000256" key="1">
    <source>
        <dbReference type="ARBA" id="ARBA00004496"/>
    </source>
</evidence>
<evidence type="ECO:0000256" key="2">
    <source>
        <dbReference type="ARBA" id="ARBA00022448"/>
    </source>
</evidence>
<dbReference type="CDD" id="cd18117">
    <property type="entry name" value="ATP-synt_flagellum-secretory_path_III_N"/>
    <property type="match status" value="1"/>
</dbReference>
<dbReference type="InterPro" id="IPR000194">
    <property type="entry name" value="ATPase_F1/V1/A1_a/bsu_nucl-bd"/>
</dbReference>
<evidence type="ECO:0000256" key="5">
    <source>
        <dbReference type="ARBA" id="ARBA00022840"/>
    </source>
</evidence>
<dbReference type="PROSITE" id="PS00152">
    <property type="entry name" value="ATPASE_ALPHA_BETA"/>
    <property type="match status" value="1"/>
</dbReference>
<keyword evidence="5" id="KW-0067">ATP-binding</keyword>
<dbReference type="PANTHER" id="PTHR15184">
    <property type="entry name" value="ATP SYNTHASE"/>
    <property type="match status" value="1"/>
</dbReference>
<evidence type="ECO:0000256" key="10">
    <source>
        <dbReference type="ARBA" id="ARBA00034006"/>
    </source>
</evidence>
<keyword evidence="3" id="KW-0963">Cytoplasm</keyword>
<keyword evidence="4" id="KW-0547">Nucleotide-binding</keyword>
<feature type="domain" description="AAA+ ATPase" evidence="11">
    <location>
        <begin position="154"/>
        <end position="336"/>
    </location>
</feature>
<dbReference type="Proteomes" id="UP000662888">
    <property type="component" value="Chromosome"/>
</dbReference>
<dbReference type="InterPro" id="IPR027417">
    <property type="entry name" value="P-loop_NTPase"/>
</dbReference>
<evidence type="ECO:0000256" key="9">
    <source>
        <dbReference type="ARBA" id="ARBA00023196"/>
    </source>
</evidence>
<keyword evidence="6" id="KW-0653">Protein transport</keyword>
<evidence type="ECO:0000256" key="6">
    <source>
        <dbReference type="ARBA" id="ARBA00022927"/>
    </source>
</evidence>
<organism evidence="12 13">
    <name type="scientific">Massilia antarctica</name>
    <dbReference type="NCBI Taxonomy" id="2765360"/>
    <lineage>
        <taxon>Bacteria</taxon>
        <taxon>Pseudomonadati</taxon>
        <taxon>Pseudomonadota</taxon>
        <taxon>Betaproteobacteria</taxon>
        <taxon>Burkholderiales</taxon>
        <taxon>Oxalobacteraceae</taxon>
        <taxon>Telluria group</taxon>
        <taxon>Massilia</taxon>
    </lineage>
</organism>
<keyword evidence="9" id="KW-0066">ATP synthesis</keyword>
<dbReference type="InterPro" id="IPR050053">
    <property type="entry name" value="ATPase_alpha/beta_chains"/>
</dbReference>
<evidence type="ECO:0000256" key="3">
    <source>
        <dbReference type="ARBA" id="ARBA00022490"/>
    </source>
</evidence>
<evidence type="ECO:0000259" key="11">
    <source>
        <dbReference type="SMART" id="SM00382"/>
    </source>
</evidence>
<dbReference type="InterPro" id="IPR004100">
    <property type="entry name" value="ATPase_F1/V1/A1_a/bsu_N"/>
</dbReference>
<dbReference type="CDD" id="cd01136">
    <property type="entry name" value="ATPase_flagellum-secretory_path_III"/>
    <property type="match status" value="1"/>
</dbReference>
<evidence type="ECO:0000313" key="13">
    <source>
        <dbReference type="Proteomes" id="UP000662888"/>
    </source>
</evidence>
<dbReference type="Pfam" id="PF18269">
    <property type="entry name" value="T3SS_ATPase_C"/>
    <property type="match status" value="1"/>
</dbReference>
<dbReference type="InterPro" id="IPR040627">
    <property type="entry name" value="T3SS_ATPase_C"/>
</dbReference>
<dbReference type="SUPFAM" id="SSF52540">
    <property type="entry name" value="P-loop containing nucleoside triphosphate hydrolases"/>
    <property type="match status" value="1"/>
</dbReference>
<evidence type="ECO:0000256" key="7">
    <source>
        <dbReference type="ARBA" id="ARBA00022967"/>
    </source>
</evidence>
<gene>
    <name evidence="12" type="ORF">IV454_23940</name>
</gene>
<sequence>MRAYLDAVSTVPLARRTGRVVGISGQSIESAGPGATIGEICEISQGMDQEPLLAEVVGLKSGRVILMPYGEPRGIGAGNEVLATGRVARTPVGDALLGRTVDAFGMPLDGGPPPKAAYHRELHAVPMNPLTRPRIDTLIETGIRAIDGLLPLGRGQRMGIFAGSGVGKSTLLGMLARDVKVDVNVIALIGERGREVREFIEKHLGPEGIKRSVVVVATSDQPALVRTRAAYAATSIAEYFRDQGRQVLLMMDSVTRFAMARREIGLAAGEPPTARGYTPSVFSDVPALCERCGTSDSGGSISALYTVLVEGDDFNEPVSDILRATLDGHIMLSRQLAHEGHFPAIDVLQSISRLAGDLTTRDDQKLMSAVVELLAVYERNRQMVEMGAYRAGSNPALDRAMALFPSVRDVLRQSVHESSTRREALQLLRTIMAGGPA</sequence>
<keyword evidence="2" id="KW-0813">Transport</keyword>
<dbReference type="SMART" id="SM00382">
    <property type="entry name" value="AAA"/>
    <property type="match status" value="1"/>
</dbReference>
<dbReference type="PANTHER" id="PTHR15184:SF9">
    <property type="entry name" value="SPI-1 TYPE 3 SECRETION SYSTEM ATPASE"/>
    <property type="match status" value="1"/>
</dbReference>
<reference evidence="12 13" key="1">
    <citation type="submission" date="2020-11" db="EMBL/GenBank/DDBJ databases">
        <authorList>
            <person name="Sun Q."/>
        </authorList>
    </citation>
    <scope>NUCLEOTIDE SEQUENCE [LARGE SCALE GENOMIC DNA]</scope>
    <source>
        <strain evidence="12 13">P8398</strain>
    </source>
</reference>
<dbReference type="EMBL" id="CP065053">
    <property type="protein sequence ID" value="QPI53403.1"/>
    <property type="molecule type" value="Genomic_DNA"/>
</dbReference>
<keyword evidence="13" id="KW-1185">Reference proteome</keyword>
<dbReference type="Pfam" id="PF02874">
    <property type="entry name" value="ATP-synt_ab_N"/>
    <property type="match status" value="1"/>
</dbReference>
<comment type="subcellular location">
    <subcellularLocation>
        <location evidence="1">Cytoplasm</location>
    </subcellularLocation>
</comment>
<comment type="catalytic activity">
    <reaction evidence="10">
        <text>ATP + H2O + cellular proteinSide 1 = ADP + phosphate + cellular proteinSide 2.</text>
        <dbReference type="EC" id="7.4.2.8"/>
    </reaction>
</comment>
<evidence type="ECO:0000256" key="4">
    <source>
        <dbReference type="ARBA" id="ARBA00022741"/>
    </source>
</evidence>
<keyword evidence="8" id="KW-0472">Membrane</keyword>
<dbReference type="InterPro" id="IPR005714">
    <property type="entry name" value="ATPase_T3SS_FliI/YscN"/>
</dbReference>
<dbReference type="NCBIfam" id="TIGR01026">
    <property type="entry name" value="fliI_yscN"/>
    <property type="match status" value="1"/>
</dbReference>
<keyword evidence="9" id="KW-0139">CF(1)</keyword>
<proteinExistence type="predicted"/>
<dbReference type="InterPro" id="IPR003593">
    <property type="entry name" value="AAA+_ATPase"/>
</dbReference>
<accession>A0AA49AB72</accession>
<keyword evidence="7" id="KW-1278">Translocase</keyword>
<evidence type="ECO:0000313" key="12">
    <source>
        <dbReference type="EMBL" id="QPI53403.1"/>
    </source>
</evidence>
<dbReference type="InterPro" id="IPR020003">
    <property type="entry name" value="ATPase_a/bsu_AS"/>
</dbReference>